<dbReference type="Gene3D" id="3.40.50.150">
    <property type="entry name" value="Vaccinia Virus protein VP39"/>
    <property type="match status" value="1"/>
</dbReference>
<sequence length="323" mass="36947">MMNDTKPPQFETQFAADIFHGLTTYPKTLSSKYFYDKKGDELFQQIMDLPEYYLTGKEYGILEKHREEIAAAFTSAEGFDLIELGAGDGKKTKILLRHFVENEFNFKYLPVDISKNVLDQLTKSLRTEIPGIEVVPKQGMYKKVLEDLAGYQTRKKVILFLGSNIGNLSQEEAVNFLKKISSSMSSEDLFFMGVDQKKDPQTVLDAYNDSRGVTAAFNKNLLTRINRELQANFDPDAFLHWPVYDPEAGTAKSFLVSTKEQTVQINSLNLEVTFREWESIHTEISQKYDDTSVAWLAKEAGLEISGSFSDEQNYFKNYLFKRS</sequence>
<comment type="caution">
    <text evidence="4">The sequence shown here is derived from an EMBL/GenBank/DDBJ whole genome shotgun (WGS) entry which is preliminary data.</text>
</comment>
<gene>
    <name evidence="4" type="primary">egtD</name>
    <name evidence="4" type="ORF">ACFSTG_00710</name>
</gene>
<feature type="domain" description="Histidine-specific methyltransferase SAM-dependent" evidence="3">
    <location>
        <begin position="14"/>
        <end position="321"/>
    </location>
</feature>
<dbReference type="GO" id="GO:0052706">
    <property type="term" value="F:L-histidine N(alpha)-methyltransferase activity"/>
    <property type="evidence" value="ECO:0007669"/>
    <property type="project" value="UniProtKB-EC"/>
</dbReference>
<proteinExistence type="predicted"/>
<evidence type="ECO:0000313" key="4">
    <source>
        <dbReference type="EMBL" id="MFD2516404.1"/>
    </source>
</evidence>
<dbReference type="PANTHER" id="PTHR43397">
    <property type="entry name" value="ERGOTHIONEINE BIOSYNTHESIS PROTEIN 1"/>
    <property type="match status" value="1"/>
</dbReference>
<dbReference type="NCBIfam" id="TIGR03438">
    <property type="entry name" value="egtD_ergothio"/>
    <property type="match status" value="1"/>
</dbReference>
<dbReference type="SUPFAM" id="SSF53335">
    <property type="entry name" value="S-adenosyl-L-methionine-dependent methyltransferases"/>
    <property type="match status" value="1"/>
</dbReference>
<evidence type="ECO:0000256" key="1">
    <source>
        <dbReference type="ARBA" id="ARBA00022603"/>
    </source>
</evidence>
<dbReference type="GO" id="GO:0032259">
    <property type="term" value="P:methylation"/>
    <property type="evidence" value="ECO:0007669"/>
    <property type="project" value="UniProtKB-KW"/>
</dbReference>
<dbReference type="RefSeq" id="WP_380747471.1">
    <property type="nucleotide sequence ID" value="NZ_JBHULT010000005.1"/>
</dbReference>
<accession>A0ABW5IRV0</accession>
<evidence type="ECO:0000256" key="2">
    <source>
        <dbReference type="ARBA" id="ARBA00022679"/>
    </source>
</evidence>
<name>A0ABW5IRV0_9FLAO</name>
<dbReference type="PANTHER" id="PTHR43397:SF1">
    <property type="entry name" value="ERGOTHIONEINE BIOSYNTHESIS PROTEIN 1"/>
    <property type="match status" value="1"/>
</dbReference>
<dbReference type="EC" id="2.1.1.44" evidence="4"/>
<reference evidence="5" key="1">
    <citation type="journal article" date="2019" name="Int. J. Syst. Evol. Microbiol.">
        <title>The Global Catalogue of Microorganisms (GCM) 10K type strain sequencing project: providing services to taxonomists for standard genome sequencing and annotation.</title>
        <authorList>
            <consortium name="The Broad Institute Genomics Platform"/>
            <consortium name="The Broad Institute Genome Sequencing Center for Infectious Disease"/>
            <person name="Wu L."/>
            <person name="Ma J."/>
        </authorList>
    </citation>
    <scope>NUCLEOTIDE SEQUENCE [LARGE SCALE GENOMIC DNA]</scope>
    <source>
        <strain evidence="5">KCTC 42585</strain>
    </source>
</reference>
<dbReference type="InterPro" id="IPR029063">
    <property type="entry name" value="SAM-dependent_MTases_sf"/>
</dbReference>
<dbReference type="InterPro" id="IPR051128">
    <property type="entry name" value="EgtD_Methyltrsf_superfamily"/>
</dbReference>
<dbReference type="EMBL" id="JBHULT010000005">
    <property type="protein sequence ID" value="MFD2516404.1"/>
    <property type="molecule type" value="Genomic_DNA"/>
</dbReference>
<dbReference type="InterPro" id="IPR035094">
    <property type="entry name" value="EgtD"/>
</dbReference>
<dbReference type="InterPro" id="IPR017804">
    <property type="entry name" value="MeTrfase_EgtD-like"/>
</dbReference>
<keyword evidence="1 4" id="KW-0489">Methyltransferase</keyword>
<dbReference type="Proteomes" id="UP001597468">
    <property type="component" value="Unassembled WGS sequence"/>
</dbReference>
<dbReference type="InterPro" id="IPR019257">
    <property type="entry name" value="MeTrfase_dom"/>
</dbReference>
<evidence type="ECO:0000259" key="3">
    <source>
        <dbReference type="Pfam" id="PF10017"/>
    </source>
</evidence>
<organism evidence="4 5">
    <name type="scientific">Salinimicrobium flavum</name>
    <dbReference type="NCBI Taxonomy" id="1737065"/>
    <lineage>
        <taxon>Bacteria</taxon>
        <taxon>Pseudomonadati</taxon>
        <taxon>Bacteroidota</taxon>
        <taxon>Flavobacteriia</taxon>
        <taxon>Flavobacteriales</taxon>
        <taxon>Flavobacteriaceae</taxon>
        <taxon>Salinimicrobium</taxon>
    </lineage>
</organism>
<keyword evidence="2 4" id="KW-0808">Transferase</keyword>
<keyword evidence="5" id="KW-1185">Reference proteome</keyword>
<evidence type="ECO:0000313" key="5">
    <source>
        <dbReference type="Proteomes" id="UP001597468"/>
    </source>
</evidence>
<dbReference type="PIRSF" id="PIRSF018005">
    <property type="entry name" value="UCP018005"/>
    <property type="match status" value="1"/>
</dbReference>
<dbReference type="Pfam" id="PF10017">
    <property type="entry name" value="Methyltransf_33"/>
    <property type="match status" value="1"/>
</dbReference>
<protein>
    <submittedName>
        <fullName evidence="4">L-histidine N(Alpha)-methyltransferase</fullName>
        <ecNumber evidence="4">2.1.1.44</ecNumber>
    </submittedName>
</protein>